<evidence type="ECO:0000256" key="1">
    <source>
        <dbReference type="ARBA" id="ARBA00023122"/>
    </source>
</evidence>
<dbReference type="RefSeq" id="WP_186501969.1">
    <property type="nucleotide sequence ID" value="NZ_JACOGK010000003.1"/>
</dbReference>
<dbReference type="PROSITE" id="PS51371">
    <property type="entry name" value="CBS"/>
    <property type="match status" value="2"/>
</dbReference>
<sequence>MAKRTAADIMEKAFVTAHPETSVFALVDMFVKHKITAIPIVNENKELVGIVTDADLLYKKVKPHVPHYVNLLGASIYYSGISAYNRGFKKLMACTAKEMMTKDVIIAAPDAAIEQIAGVMVAEHLKVIPIVEDKHVVGVVTRGNILDELYNEYGEDGLEDGVEAEEKGDLNE</sequence>
<dbReference type="Pfam" id="PF00571">
    <property type="entry name" value="CBS"/>
    <property type="match status" value="2"/>
</dbReference>
<dbReference type="InterPro" id="IPR051257">
    <property type="entry name" value="Diverse_CBS-Domain"/>
</dbReference>
<name>A0ABR6VFT7_9FIRM</name>
<feature type="domain" description="CBS" evidence="3">
    <location>
        <begin position="100"/>
        <end position="157"/>
    </location>
</feature>
<dbReference type="Proteomes" id="UP000606870">
    <property type="component" value="Unassembled WGS sequence"/>
</dbReference>
<keyword evidence="5" id="KW-1185">Reference proteome</keyword>
<dbReference type="Gene3D" id="3.10.580.10">
    <property type="entry name" value="CBS-domain"/>
    <property type="match status" value="1"/>
</dbReference>
<proteinExistence type="predicted"/>
<reference evidence="4 5" key="1">
    <citation type="submission" date="2020-08" db="EMBL/GenBank/DDBJ databases">
        <authorList>
            <person name="Liu C."/>
            <person name="Sun Q."/>
        </authorList>
    </citation>
    <scope>NUCLEOTIDE SEQUENCE [LARGE SCALE GENOMIC DNA]</scope>
    <source>
        <strain evidence="4 5">NSJ-59</strain>
    </source>
</reference>
<gene>
    <name evidence="4" type="ORF">H8J70_01380</name>
</gene>
<dbReference type="SUPFAM" id="SSF54631">
    <property type="entry name" value="CBS-domain pair"/>
    <property type="match status" value="1"/>
</dbReference>
<accession>A0ABR6VFT7</accession>
<dbReference type="PANTHER" id="PTHR43080:SF2">
    <property type="entry name" value="CBS DOMAIN-CONTAINING PROTEIN"/>
    <property type="match status" value="1"/>
</dbReference>
<dbReference type="PANTHER" id="PTHR43080">
    <property type="entry name" value="CBS DOMAIN-CONTAINING PROTEIN CBSX3, MITOCHONDRIAL"/>
    <property type="match status" value="1"/>
</dbReference>
<dbReference type="CDD" id="cd04586">
    <property type="entry name" value="CBS_pair_BON_assoc"/>
    <property type="match status" value="1"/>
</dbReference>
<feature type="domain" description="CBS" evidence="3">
    <location>
        <begin position="10"/>
        <end position="67"/>
    </location>
</feature>
<protein>
    <submittedName>
        <fullName evidence="4">CBS domain-containing protein</fullName>
    </submittedName>
</protein>
<comment type="caution">
    <text evidence="4">The sequence shown here is derived from an EMBL/GenBank/DDBJ whole genome shotgun (WGS) entry which is preliminary data.</text>
</comment>
<dbReference type="EMBL" id="JACOGK010000003">
    <property type="protein sequence ID" value="MBC3535913.1"/>
    <property type="molecule type" value="Genomic_DNA"/>
</dbReference>
<evidence type="ECO:0000259" key="3">
    <source>
        <dbReference type="PROSITE" id="PS51371"/>
    </source>
</evidence>
<evidence type="ECO:0000313" key="4">
    <source>
        <dbReference type="EMBL" id="MBC3535913.1"/>
    </source>
</evidence>
<evidence type="ECO:0000256" key="2">
    <source>
        <dbReference type="PROSITE-ProRule" id="PRU00703"/>
    </source>
</evidence>
<dbReference type="InterPro" id="IPR000644">
    <property type="entry name" value="CBS_dom"/>
</dbReference>
<organism evidence="4 5">
    <name type="scientific">Megasphaera hominis</name>
    <dbReference type="NCBI Taxonomy" id="159836"/>
    <lineage>
        <taxon>Bacteria</taxon>
        <taxon>Bacillati</taxon>
        <taxon>Bacillota</taxon>
        <taxon>Negativicutes</taxon>
        <taxon>Veillonellales</taxon>
        <taxon>Veillonellaceae</taxon>
        <taxon>Megasphaera</taxon>
    </lineage>
</organism>
<keyword evidence="1 2" id="KW-0129">CBS domain</keyword>
<dbReference type="SMART" id="SM00116">
    <property type="entry name" value="CBS"/>
    <property type="match status" value="2"/>
</dbReference>
<evidence type="ECO:0000313" key="5">
    <source>
        <dbReference type="Proteomes" id="UP000606870"/>
    </source>
</evidence>
<dbReference type="InterPro" id="IPR046342">
    <property type="entry name" value="CBS_dom_sf"/>
</dbReference>